<dbReference type="PANTHER" id="PTHR11506">
    <property type="entry name" value="LYSOSOME-ASSOCIATED MEMBRANE GLYCOPROTEIN"/>
    <property type="match status" value="1"/>
</dbReference>
<evidence type="ECO:0000256" key="3">
    <source>
        <dbReference type="ARBA" id="ARBA00022729"/>
    </source>
</evidence>
<reference evidence="13 14" key="1">
    <citation type="journal article" date="2012" name="Genome Biol.">
        <title>Sequencing three crocodilian genomes to illuminate the evolution of archosaurs and amniotes.</title>
        <authorList>
            <person name="St John J.A."/>
            <person name="Braun E.L."/>
            <person name="Isberg S.R."/>
            <person name="Miles L.G."/>
            <person name="Chong A.Y."/>
            <person name="Gongora J."/>
            <person name="Dalzell P."/>
            <person name="Moran C."/>
            <person name="Bed'hom B."/>
            <person name="Abzhanov A."/>
            <person name="Burgess S.C."/>
            <person name="Cooksey A.M."/>
            <person name="Castoe T.A."/>
            <person name="Crawford N.G."/>
            <person name="Densmore L.D."/>
            <person name="Drew J.C."/>
            <person name="Edwards S.V."/>
            <person name="Faircloth B.C."/>
            <person name="Fujita M.K."/>
            <person name="Greenwold M.J."/>
            <person name="Hoffmann F.G."/>
            <person name="Howard J.M."/>
            <person name="Iguchi T."/>
            <person name="Janes D.E."/>
            <person name="Khan S.Y."/>
            <person name="Kohno S."/>
            <person name="de Koning A.J."/>
            <person name="Lance S.L."/>
            <person name="McCarthy F.M."/>
            <person name="McCormack J.E."/>
            <person name="Merchant M.E."/>
            <person name="Peterson D.G."/>
            <person name="Pollock D.D."/>
            <person name="Pourmand N."/>
            <person name="Raney B.J."/>
            <person name="Roessler K.A."/>
            <person name="Sanford J.R."/>
            <person name="Sawyer R.H."/>
            <person name="Schmidt C.J."/>
            <person name="Triplett E.W."/>
            <person name="Tuberville T.D."/>
            <person name="Venegas-Anaya M."/>
            <person name="Howard J.T."/>
            <person name="Jarvis E.D."/>
            <person name="Guillette L.J.Jr."/>
            <person name="Glenn T.C."/>
            <person name="Green R.E."/>
            <person name="Ray D.A."/>
        </authorList>
    </citation>
    <scope>NUCLEOTIDE SEQUENCE [LARGE SCALE GENOMIC DNA]</scope>
    <source>
        <strain evidence="13">KSC_2009_1</strain>
    </source>
</reference>
<dbReference type="Pfam" id="PF21222">
    <property type="entry name" value="Lamp2_2nd"/>
    <property type="match status" value="1"/>
</dbReference>
<evidence type="ECO:0000256" key="4">
    <source>
        <dbReference type="ARBA" id="ARBA00022753"/>
    </source>
</evidence>
<feature type="region of interest" description="Disordered" evidence="9">
    <location>
        <begin position="1"/>
        <end position="35"/>
    </location>
</feature>
<gene>
    <name evidence="13" type="primary">CD68</name>
    <name evidence="13" type="ORF">Y1Q_0006612</name>
</gene>
<keyword evidence="2 8" id="KW-0812">Transmembrane</keyword>
<dbReference type="GO" id="GO:0005765">
    <property type="term" value="C:lysosomal membrane"/>
    <property type="evidence" value="ECO:0007669"/>
    <property type="project" value="UniProtKB-SubCell"/>
</dbReference>
<evidence type="ECO:0000256" key="10">
    <source>
        <dbReference type="SAM" id="Phobius"/>
    </source>
</evidence>
<feature type="domain" description="Lysosome-associated membrane glycoprotein 2-like luminal" evidence="11">
    <location>
        <begin position="206"/>
        <end position="350"/>
    </location>
</feature>
<organism evidence="13 14">
    <name type="scientific">Alligator mississippiensis</name>
    <name type="common">American alligator</name>
    <dbReference type="NCBI Taxonomy" id="8496"/>
    <lineage>
        <taxon>Eukaryota</taxon>
        <taxon>Metazoa</taxon>
        <taxon>Chordata</taxon>
        <taxon>Craniata</taxon>
        <taxon>Vertebrata</taxon>
        <taxon>Euteleostomi</taxon>
        <taxon>Archelosauria</taxon>
        <taxon>Archosauria</taxon>
        <taxon>Crocodylia</taxon>
        <taxon>Alligatoridae</taxon>
        <taxon>Alligatorinae</taxon>
        <taxon>Alligator</taxon>
    </lineage>
</organism>
<feature type="disulfide bond" evidence="8">
    <location>
        <begin position="325"/>
        <end position="362"/>
    </location>
</feature>
<dbReference type="PANTHER" id="PTHR11506:SF2">
    <property type="entry name" value="MACROSIALIN"/>
    <property type="match status" value="1"/>
</dbReference>
<dbReference type="GO" id="GO:0072594">
    <property type="term" value="P:establishment of protein localization to organelle"/>
    <property type="evidence" value="ECO:0007669"/>
    <property type="project" value="TreeGrafter"/>
</dbReference>
<dbReference type="InterPro" id="IPR048528">
    <property type="entry name" value="Lamp2-like_luminal"/>
</dbReference>
<evidence type="ECO:0000256" key="5">
    <source>
        <dbReference type="ARBA" id="ARBA00022989"/>
    </source>
</evidence>
<evidence type="ECO:0000313" key="13">
    <source>
        <dbReference type="EMBL" id="KYO44798.1"/>
    </source>
</evidence>
<dbReference type="STRING" id="8496.A0A151P6V8"/>
<dbReference type="GO" id="GO:0031902">
    <property type="term" value="C:late endosome membrane"/>
    <property type="evidence" value="ECO:0007669"/>
    <property type="project" value="TreeGrafter"/>
</dbReference>
<evidence type="ECO:0000256" key="9">
    <source>
        <dbReference type="SAM" id="MobiDB-lite"/>
    </source>
</evidence>
<feature type="compositionally biased region" description="Basic and acidic residues" evidence="9">
    <location>
        <begin position="8"/>
        <end position="29"/>
    </location>
</feature>
<accession>A0A151P6V8</accession>
<keyword evidence="3" id="KW-0732">Signal</keyword>
<sequence>MTQASGVQERETEARDKQQAAENPGDDRTGMGGRTGTVRTPAWILIALCLARAVVCFTAGRQDGPPPSEVARGWERPRLLGPMPGPGLECKDCAWPWPWPWKKSATLAPAFTKTPTPHPSNRTTTPHPSNHTTTPHPSNHTTTPHPSNHTTTPHPSNHTTPHPSNHTTTPHPSNHTTTPHPSNHTTLPTRVPPTLQPTAIPGVPLGDYRVDNGSGPCLRLEAGLQLRVRYAAQAKHQLWGTFTVMPNCTKASGWCHKDIAVMNLTFPEGFLQFTFHQNQTRGIFYLSGVKTSLTVQFPEATEGHFRADNASLRDLEAALGHCYACSNRSLVLSATLRLDALQERAQAFTLPQGGAFGDAVHCPADHSLVVPIVVAVVLIVLILIVIIAYLVGRHRRRGGYQPL</sequence>
<dbReference type="AlphaFoldDB" id="A0A151P6V8"/>
<name>A0A151P6V8_ALLMI</name>
<comment type="caution">
    <text evidence="13">The sequence shown here is derived from an EMBL/GenBank/DDBJ whole genome shotgun (WGS) entry which is preliminary data.</text>
</comment>
<dbReference type="PROSITE" id="PS51407">
    <property type="entry name" value="LAMP_3"/>
    <property type="match status" value="1"/>
</dbReference>
<feature type="transmembrane region" description="Helical" evidence="10">
    <location>
        <begin position="368"/>
        <end position="391"/>
    </location>
</feature>
<comment type="subcellular location">
    <subcellularLocation>
        <location evidence="1">Endosome membrane</location>
        <topology evidence="1">Single-pass type I membrane protein</topology>
    </subcellularLocation>
    <subcellularLocation>
        <location evidence="8">Lysosome membrane</location>
        <topology evidence="8">Single-pass type I membrane protein</topology>
    </subcellularLocation>
</comment>
<dbReference type="Gene3D" id="2.40.160.110">
    <property type="match status" value="1"/>
</dbReference>
<evidence type="ECO:0000256" key="1">
    <source>
        <dbReference type="ARBA" id="ARBA00004530"/>
    </source>
</evidence>
<protein>
    <submittedName>
        <fullName evidence="13">Macrosialin</fullName>
    </submittedName>
</protein>
<feature type="region of interest" description="Disordered" evidence="9">
    <location>
        <begin position="109"/>
        <end position="207"/>
    </location>
</feature>
<dbReference type="InterPro" id="IPR048524">
    <property type="entry name" value="Lamp2-like_TM"/>
</dbReference>
<evidence type="ECO:0000256" key="8">
    <source>
        <dbReference type="PROSITE-ProRule" id="PRU00740"/>
    </source>
</evidence>
<evidence type="ECO:0000313" key="14">
    <source>
        <dbReference type="Proteomes" id="UP000050525"/>
    </source>
</evidence>
<feature type="compositionally biased region" description="Low complexity" evidence="9">
    <location>
        <begin position="123"/>
        <end position="186"/>
    </location>
</feature>
<evidence type="ECO:0000256" key="6">
    <source>
        <dbReference type="ARBA" id="ARBA00023136"/>
    </source>
</evidence>
<dbReference type="Proteomes" id="UP000050525">
    <property type="component" value="Unassembled WGS sequence"/>
</dbReference>
<feature type="disulfide bond" evidence="8">
    <location>
        <begin position="217"/>
        <end position="255"/>
    </location>
</feature>
<evidence type="ECO:0000259" key="12">
    <source>
        <dbReference type="Pfam" id="PF21222"/>
    </source>
</evidence>
<feature type="compositionally biased region" description="Polar residues" evidence="9">
    <location>
        <begin position="113"/>
        <end position="122"/>
    </location>
</feature>
<comment type="caution">
    <text evidence="8">Lacks conserved residue(s) required for the propagation of feature annotation.</text>
</comment>
<keyword evidence="7" id="KW-0325">Glycoprotein</keyword>
<evidence type="ECO:0000259" key="11">
    <source>
        <dbReference type="Pfam" id="PF01299"/>
    </source>
</evidence>
<dbReference type="PRINTS" id="PR00336">
    <property type="entry name" value="LYSASSOCTDMP"/>
</dbReference>
<dbReference type="eggNOG" id="KOG4818">
    <property type="taxonomic scope" value="Eukaryota"/>
</dbReference>
<feature type="domain" description="Lysosome-associated membrane glycoprotein 2-like transmembrane" evidence="12">
    <location>
        <begin position="370"/>
        <end position="401"/>
    </location>
</feature>
<keyword evidence="6 8" id="KW-0472">Membrane</keyword>
<comment type="similarity">
    <text evidence="8">Belongs to the LAMP family.</text>
</comment>
<keyword evidence="14" id="KW-1185">Reference proteome</keyword>
<dbReference type="InterPro" id="IPR002000">
    <property type="entry name" value="Lysosome-assoc_membr_glycop"/>
</dbReference>
<evidence type="ECO:0000256" key="2">
    <source>
        <dbReference type="ARBA" id="ARBA00022692"/>
    </source>
</evidence>
<dbReference type="EMBL" id="AKHW03000671">
    <property type="protein sequence ID" value="KYO44798.1"/>
    <property type="molecule type" value="Genomic_DNA"/>
</dbReference>
<dbReference type="Pfam" id="PF01299">
    <property type="entry name" value="Lamp2-like_luminal"/>
    <property type="match status" value="1"/>
</dbReference>
<proteinExistence type="inferred from homology"/>
<keyword evidence="8" id="KW-1015">Disulfide bond</keyword>
<keyword evidence="8" id="KW-0458">Lysosome</keyword>
<keyword evidence="5 10" id="KW-1133">Transmembrane helix</keyword>
<evidence type="ECO:0000256" key="7">
    <source>
        <dbReference type="ARBA" id="ARBA00023180"/>
    </source>
</evidence>
<dbReference type="GO" id="GO:0005886">
    <property type="term" value="C:plasma membrane"/>
    <property type="evidence" value="ECO:0007669"/>
    <property type="project" value="TreeGrafter"/>
</dbReference>
<keyword evidence="4" id="KW-0967">Endosome</keyword>